<evidence type="ECO:0000259" key="3">
    <source>
        <dbReference type="Pfam" id="PF16363"/>
    </source>
</evidence>
<dbReference type="EMBL" id="LYOS01000004">
    <property type="protein sequence ID" value="OFV67481.1"/>
    <property type="molecule type" value="Genomic_DNA"/>
</dbReference>
<evidence type="ECO:0000259" key="2">
    <source>
        <dbReference type="Pfam" id="PF01370"/>
    </source>
</evidence>
<feature type="domain" description="NAD(P)-binding" evidence="3">
    <location>
        <begin position="166"/>
        <end position="341"/>
    </location>
</feature>
<dbReference type="PRINTS" id="PR01713">
    <property type="entry name" value="NUCEPIMERASE"/>
</dbReference>
<dbReference type="InterPro" id="IPR036291">
    <property type="entry name" value="NAD(P)-bd_dom_sf"/>
</dbReference>
<gene>
    <name evidence="4" type="ORF">SCAL_001399</name>
</gene>
<sequence>MKILVTGGAGFIGSHLVDALVEEGHEVVVLDSLDPQVHQDEPDYMNSRATYHFGRVGDLTILERVLEGVEVIFHEAAAVGVGQSMYEIARYVEANTFETARMLDQIVNHENQVKRIVVASSMSIYGEGAYECEDCGVVYPELRSDEQMKRRIWEMQCPECGKTTKPLPTDEEKPLKPRSIYAITKRDQEEMCLSVGQAYGIPTTALRYFNVYGPRQSLSNPYTGVCAIFSSRIKNNNPPLIFEDGLQTRDFISVHDIIKANILAMKKRSGDYETFNVGTGNAISILEVAEKLTELYSSDVKPEIVNKFRAGDIRHCFADTRKIEQKLGFKPEHSFEEGMRELVAWGEKVEAEDEFEQAYEELKVKGLVEE</sequence>
<dbReference type="STRING" id="1838285.SCAL_001399"/>
<accession>A0A1F2P9T8</accession>
<comment type="caution">
    <text evidence="4">The sequence shown here is derived from an EMBL/GenBank/DDBJ whole genome shotgun (WGS) entry which is preliminary data.</text>
</comment>
<evidence type="ECO:0000256" key="1">
    <source>
        <dbReference type="ARBA" id="ARBA00007637"/>
    </source>
</evidence>
<evidence type="ECO:0000313" key="4">
    <source>
        <dbReference type="EMBL" id="OFV67481.1"/>
    </source>
</evidence>
<keyword evidence="5" id="KW-1185">Reference proteome</keyword>
<evidence type="ECO:0000313" key="5">
    <source>
        <dbReference type="Proteomes" id="UP000186940"/>
    </source>
</evidence>
<organism evidence="4 5">
    <name type="scientific">Candidatus Syntropharchaeum caldarium</name>
    <dbReference type="NCBI Taxonomy" id="1838285"/>
    <lineage>
        <taxon>Archaea</taxon>
        <taxon>Methanobacteriati</taxon>
        <taxon>Methanobacteriota</taxon>
        <taxon>Stenosarchaea group</taxon>
        <taxon>Methanomicrobia</taxon>
        <taxon>Methanosarcinales</taxon>
        <taxon>ANME-2 cluster</taxon>
        <taxon>Candidatus Syntropharchaeum</taxon>
    </lineage>
</organism>
<dbReference type="PANTHER" id="PTHR43000">
    <property type="entry name" value="DTDP-D-GLUCOSE 4,6-DEHYDRATASE-RELATED"/>
    <property type="match status" value="1"/>
</dbReference>
<reference evidence="4" key="1">
    <citation type="submission" date="2016-05" db="EMBL/GenBank/DDBJ databases">
        <title>Microbial consortia oxidize butane by reversing methanogenesis.</title>
        <authorList>
            <person name="Laso-Perez R."/>
            <person name="Richter M."/>
            <person name="Wegener G."/>
            <person name="Musat F."/>
        </authorList>
    </citation>
    <scope>NUCLEOTIDE SEQUENCE [LARGE SCALE GENOMIC DNA]</scope>
    <source>
        <strain evidence="4">BOX2</strain>
    </source>
</reference>
<feature type="domain" description="NAD-dependent epimerase/dehydratase" evidence="2">
    <location>
        <begin position="3"/>
        <end position="130"/>
    </location>
</feature>
<dbReference type="SUPFAM" id="SSF51735">
    <property type="entry name" value="NAD(P)-binding Rossmann-fold domains"/>
    <property type="match status" value="1"/>
</dbReference>
<dbReference type="PATRIC" id="fig|1838285.3.peg.1421"/>
<dbReference type="Proteomes" id="UP000186940">
    <property type="component" value="Unassembled WGS sequence"/>
</dbReference>
<name>A0A1F2P9T8_9EURY</name>
<dbReference type="InterPro" id="IPR001509">
    <property type="entry name" value="Epimerase_deHydtase"/>
</dbReference>
<comment type="similarity">
    <text evidence="1">Belongs to the NAD(P)-dependent epimerase/dehydratase family.</text>
</comment>
<dbReference type="InterPro" id="IPR016040">
    <property type="entry name" value="NAD(P)-bd_dom"/>
</dbReference>
<protein>
    <submittedName>
        <fullName evidence="4">Dehydratase</fullName>
    </submittedName>
</protein>
<dbReference type="Pfam" id="PF16363">
    <property type="entry name" value="GDP_Man_Dehyd"/>
    <property type="match status" value="1"/>
</dbReference>
<dbReference type="Pfam" id="PF01370">
    <property type="entry name" value="Epimerase"/>
    <property type="match status" value="1"/>
</dbReference>
<dbReference type="AlphaFoldDB" id="A0A1F2P9T8"/>
<proteinExistence type="inferred from homology"/>
<dbReference type="Gene3D" id="3.40.50.720">
    <property type="entry name" value="NAD(P)-binding Rossmann-like Domain"/>
    <property type="match status" value="1"/>
</dbReference>